<evidence type="ECO:0000256" key="1">
    <source>
        <dbReference type="SAM" id="MobiDB-lite"/>
    </source>
</evidence>
<organism evidence="2 3">
    <name type="scientific">Apiospora marii</name>
    <dbReference type="NCBI Taxonomy" id="335849"/>
    <lineage>
        <taxon>Eukaryota</taxon>
        <taxon>Fungi</taxon>
        <taxon>Dikarya</taxon>
        <taxon>Ascomycota</taxon>
        <taxon>Pezizomycotina</taxon>
        <taxon>Sordariomycetes</taxon>
        <taxon>Xylariomycetidae</taxon>
        <taxon>Amphisphaeriales</taxon>
        <taxon>Apiosporaceae</taxon>
        <taxon>Apiospora</taxon>
    </lineage>
</organism>
<evidence type="ECO:0000313" key="3">
    <source>
        <dbReference type="Proteomes" id="UP001396898"/>
    </source>
</evidence>
<feature type="region of interest" description="Disordered" evidence="1">
    <location>
        <begin position="1"/>
        <end position="25"/>
    </location>
</feature>
<comment type="caution">
    <text evidence="2">The sequence shown here is derived from an EMBL/GenBank/DDBJ whole genome shotgun (WGS) entry which is preliminary data.</text>
</comment>
<accession>A0ABR1S8F9</accession>
<evidence type="ECO:0000313" key="2">
    <source>
        <dbReference type="EMBL" id="KAK8028121.1"/>
    </source>
</evidence>
<reference evidence="2 3" key="1">
    <citation type="submission" date="2023-01" db="EMBL/GenBank/DDBJ databases">
        <title>Analysis of 21 Apiospora genomes using comparative genomics revels a genus with tremendous synthesis potential of carbohydrate active enzymes and secondary metabolites.</title>
        <authorList>
            <person name="Sorensen T."/>
        </authorList>
    </citation>
    <scope>NUCLEOTIDE SEQUENCE [LARGE SCALE GENOMIC DNA]</scope>
    <source>
        <strain evidence="2 3">CBS 20057</strain>
    </source>
</reference>
<gene>
    <name evidence="2" type="ORF">PG991_005177</name>
</gene>
<sequence length="305" mass="34295">MDSPSAATEYGSSVVTDEPTESSCTPTLQQMLVLAEREASGYKRELPLCRESIRLSDHLREDVEYLQALLQVSISSFHVRCDNAQVGQRGAQRPQAALQPDAPSLRERLESKQHELACHLEELASYEEAIQAGEQLRKDVQYVGQLAHFALCNFSKGKREIERARLENRHPALHRGCRVSSGHHVPRPHHPLAPVRNMDHPPPPRPVEHAIAEVHGSSVALNAMRANMESSKAETDLSLKEMVICKKQEANGYREELIFCKKTIMSGEDLFDEMQRVDELLQRSVHSFHLTMRGVERAGSEALID</sequence>
<keyword evidence="3" id="KW-1185">Reference proteome</keyword>
<feature type="compositionally biased region" description="Polar residues" evidence="1">
    <location>
        <begin position="10"/>
        <end position="25"/>
    </location>
</feature>
<dbReference type="EMBL" id="JAQQWI010000007">
    <property type="protein sequence ID" value="KAK8028121.1"/>
    <property type="molecule type" value="Genomic_DNA"/>
</dbReference>
<protein>
    <submittedName>
        <fullName evidence="2">Uncharacterized protein</fullName>
    </submittedName>
</protein>
<proteinExistence type="predicted"/>
<name>A0ABR1S8F9_9PEZI</name>
<dbReference type="Proteomes" id="UP001396898">
    <property type="component" value="Unassembled WGS sequence"/>
</dbReference>